<evidence type="ECO:0000313" key="10">
    <source>
        <dbReference type="Proteomes" id="UP001432000"/>
    </source>
</evidence>
<keyword evidence="6" id="KW-0560">Oxidoreductase</keyword>
<dbReference type="InterPro" id="IPR013154">
    <property type="entry name" value="ADH-like_N"/>
</dbReference>
<dbReference type="Gene3D" id="3.90.180.10">
    <property type="entry name" value="Medium-chain alcohol dehydrogenases, catalytic domain"/>
    <property type="match status" value="1"/>
</dbReference>
<dbReference type="Proteomes" id="UP001432000">
    <property type="component" value="Chromosome"/>
</dbReference>
<proteinExistence type="inferred from homology"/>
<feature type="domain" description="Alcohol dehydrogenase-like N-terminal" evidence="8">
    <location>
        <begin position="30"/>
        <end position="155"/>
    </location>
</feature>
<dbReference type="SUPFAM" id="SSF50129">
    <property type="entry name" value="GroES-like"/>
    <property type="match status" value="1"/>
</dbReference>
<dbReference type="PANTHER" id="PTHR42940:SF3">
    <property type="entry name" value="ALCOHOL DEHYDROGENASE 1-RELATED"/>
    <property type="match status" value="1"/>
</dbReference>
<dbReference type="InterPro" id="IPR036291">
    <property type="entry name" value="NAD(P)-bd_dom_sf"/>
</dbReference>
<dbReference type="InterPro" id="IPR011032">
    <property type="entry name" value="GroES-like_sf"/>
</dbReference>
<dbReference type="Gene3D" id="3.40.50.720">
    <property type="entry name" value="NAD(P)-binding Rossmann-like Domain"/>
    <property type="match status" value="1"/>
</dbReference>
<dbReference type="SUPFAM" id="SSF51735">
    <property type="entry name" value="NAD(P)-binding Rossmann-fold domains"/>
    <property type="match status" value="1"/>
</dbReference>
<evidence type="ECO:0000256" key="1">
    <source>
        <dbReference type="ARBA" id="ARBA00001947"/>
    </source>
</evidence>
<evidence type="ECO:0000256" key="5">
    <source>
        <dbReference type="ARBA" id="ARBA00022833"/>
    </source>
</evidence>
<keyword evidence="10" id="KW-1185">Reference proteome</keyword>
<reference evidence="9 10" key="1">
    <citation type="submission" date="2024-03" db="EMBL/GenBank/DDBJ databases">
        <title>Natural products discovery in diverse microorganisms through a two-stage MS feature dereplication strategy.</title>
        <authorList>
            <person name="Zhang R."/>
        </authorList>
    </citation>
    <scope>NUCLEOTIDE SEQUENCE [LARGE SCALE GENOMIC DNA]</scope>
    <source>
        <strain evidence="9 10">18930</strain>
    </source>
</reference>
<dbReference type="PANTHER" id="PTHR42940">
    <property type="entry name" value="ALCOHOL DEHYDROGENASE 1-RELATED"/>
    <property type="match status" value="1"/>
</dbReference>
<organism evidence="9 10">
    <name type="scientific">Rhodococcus sovatensis</name>
    <dbReference type="NCBI Taxonomy" id="1805840"/>
    <lineage>
        <taxon>Bacteria</taxon>
        <taxon>Bacillati</taxon>
        <taxon>Actinomycetota</taxon>
        <taxon>Actinomycetes</taxon>
        <taxon>Mycobacteriales</taxon>
        <taxon>Nocardiaceae</taxon>
        <taxon>Rhodococcus</taxon>
    </lineage>
</organism>
<gene>
    <name evidence="9" type="ORF">WDS16_27700</name>
</gene>
<keyword evidence="7" id="KW-0520">NAD</keyword>
<evidence type="ECO:0000313" key="9">
    <source>
        <dbReference type="EMBL" id="WXG68915.1"/>
    </source>
</evidence>
<dbReference type="InterPro" id="IPR017743">
    <property type="entry name" value="ADH_phosphonate_catab-assoc"/>
</dbReference>
<dbReference type="Pfam" id="PF08240">
    <property type="entry name" value="ADH_N"/>
    <property type="match status" value="1"/>
</dbReference>
<sequence>MDQITPRVTQAAVWTPDGIDIRTLDIPELGPGDILVGVDLATVCGSDLHTVSGRRPAACPSVLGHEAVGRVVAVGDGGRPAGAGAAASVVVGDRVVWSVTVPCGNCPRCASGFTAKCVDVRKVGHESAVGDWVLSGSYAEHIVLPRGTAVVQVPDSMPDAVAAPAACATATVMAALEAAGALAGKRVLIYGAGMLGVSAAAASAEREASTVRVIDHNPLRQNLSRSFGAIDDDGESTDVAIDFTGSAAAVQTALGRLDTGGRLVLAGSVTPGPPIAVDPEAVVRRWLTITGIHNYEPRHLAQAIAFLDATREKYPWAELVDAPVPLTELTRVLAVAPPGILRSSVAPTQGGTPTDSLANT</sequence>
<evidence type="ECO:0000256" key="3">
    <source>
        <dbReference type="ARBA" id="ARBA00013190"/>
    </source>
</evidence>
<evidence type="ECO:0000256" key="6">
    <source>
        <dbReference type="ARBA" id="ARBA00023002"/>
    </source>
</evidence>
<comment type="cofactor">
    <cofactor evidence="1">
        <name>Zn(2+)</name>
        <dbReference type="ChEBI" id="CHEBI:29105"/>
    </cofactor>
</comment>
<comment type="similarity">
    <text evidence="2">Belongs to the zinc-containing alcohol dehydrogenase family.</text>
</comment>
<dbReference type="EC" id="1.1.1.1" evidence="3"/>
<name>A0ABZ2PKX3_9NOCA</name>
<dbReference type="NCBIfam" id="TIGR03366">
    <property type="entry name" value="HpnZ_proposed"/>
    <property type="match status" value="1"/>
</dbReference>
<dbReference type="EMBL" id="CP147846">
    <property type="protein sequence ID" value="WXG68915.1"/>
    <property type="molecule type" value="Genomic_DNA"/>
</dbReference>
<accession>A0ABZ2PKX3</accession>
<dbReference type="CDD" id="cd08231">
    <property type="entry name" value="MDR_TM0436_like"/>
    <property type="match status" value="1"/>
</dbReference>
<evidence type="ECO:0000256" key="7">
    <source>
        <dbReference type="ARBA" id="ARBA00023027"/>
    </source>
</evidence>
<evidence type="ECO:0000256" key="2">
    <source>
        <dbReference type="ARBA" id="ARBA00008072"/>
    </source>
</evidence>
<keyword evidence="4" id="KW-0479">Metal-binding</keyword>
<protein>
    <recommendedName>
        <fullName evidence="3">alcohol dehydrogenase</fullName>
        <ecNumber evidence="3">1.1.1.1</ecNumber>
    </recommendedName>
</protein>
<dbReference type="RefSeq" id="WP_338889420.1">
    <property type="nucleotide sequence ID" value="NZ_CP147846.1"/>
</dbReference>
<evidence type="ECO:0000259" key="8">
    <source>
        <dbReference type="Pfam" id="PF08240"/>
    </source>
</evidence>
<keyword evidence="5" id="KW-0862">Zinc</keyword>
<evidence type="ECO:0000256" key="4">
    <source>
        <dbReference type="ARBA" id="ARBA00022723"/>
    </source>
</evidence>